<evidence type="ECO:0000313" key="1">
    <source>
        <dbReference type="EMBL" id="KAK8013332.1"/>
    </source>
</evidence>
<name>A0ABR1RJ79_9PEZI</name>
<gene>
    <name evidence="1" type="ORF">PG991_009603</name>
</gene>
<comment type="caution">
    <text evidence="1">The sequence shown here is derived from an EMBL/GenBank/DDBJ whole genome shotgun (WGS) entry which is preliminary data.</text>
</comment>
<keyword evidence="2" id="KW-1185">Reference proteome</keyword>
<dbReference type="Proteomes" id="UP001396898">
    <property type="component" value="Unassembled WGS sequence"/>
</dbReference>
<accession>A0ABR1RJ79</accession>
<organism evidence="1 2">
    <name type="scientific">Apiospora marii</name>
    <dbReference type="NCBI Taxonomy" id="335849"/>
    <lineage>
        <taxon>Eukaryota</taxon>
        <taxon>Fungi</taxon>
        <taxon>Dikarya</taxon>
        <taxon>Ascomycota</taxon>
        <taxon>Pezizomycotina</taxon>
        <taxon>Sordariomycetes</taxon>
        <taxon>Xylariomycetidae</taxon>
        <taxon>Amphisphaeriales</taxon>
        <taxon>Apiosporaceae</taxon>
        <taxon>Apiospora</taxon>
    </lineage>
</organism>
<reference evidence="1 2" key="1">
    <citation type="submission" date="2023-01" db="EMBL/GenBank/DDBJ databases">
        <title>Analysis of 21 Apiospora genomes using comparative genomics revels a genus with tremendous synthesis potential of carbohydrate active enzymes and secondary metabolites.</title>
        <authorList>
            <person name="Sorensen T."/>
        </authorList>
    </citation>
    <scope>NUCLEOTIDE SEQUENCE [LARGE SCALE GENOMIC DNA]</scope>
    <source>
        <strain evidence="1 2">CBS 20057</strain>
    </source>
</reference>
<sequence>MAAPNDTVSIQTGLTRAQQHRRFLLSQDLKAEFPGVDDRGFDDYVDICSKKVRQWLWEDGGTAWTVNVDWYLDEVHKAVWFFLPTLDRHYQAPAKPLLYVGATKKFGSPFSRDLLEWCYNQALDEKKQYMLARGDFDNISDYQLRSRDRMLMYKSGQVGGLVHDAHICPQFGMIWIPQVERVSFESCVGANADQIKAMLGEAEKLVCGPNLVLAHGVLPNNGHRALVLEFADGADGKSPVVWADYKRAFLDLLEWQMRLLVEQRPVKLAGFLRDTMMTRLGTEFQVQSAPVPREKRTALVRRYWASIESALLAAQQAAITAGVHEQGRYLTTPV</sequence>
<dbReference type="EMBL" id="JAQQWI010000014">
    <property type="protein sequence ID" value="KAK8013332.1"/>
    <property type="molecule type" value="Genomic_DNA"/>
</dbReference>
<evidence type="ECO:0000313" key="2">
    <source>
        <dbReference type="Proteomes" id="UP001396898"/>
    </source>
</evidence>
<protein>
    <submittedName>
        <fullName evidence="1">Uncharacterized protein</fullName>
    </submittedName>
</protein>
<proteinExistence type="predicted"/>